<comment type="caution">
    <text evidence="7">The sequence shown here is derived from an EMBL/GenBank/DDBJ whole genome shotgun (WGS) entry which is preliminary data.</text>
</comment>
<evidence type="ECO:0000256" key="3">
    <source>
        <dbReference type="ARBA" id="ARBA00022630"/>
    </source>
</evidence>
<comment type="cofactor">
    <cofactor evidence="1">
        <name>FAD</name>
        <dbReference type="ChEBI" id="CHEBI:57692"/>
    </cofactor>
</comment>
<proteinExistence type="inferred from homology"/>
<accession>A0A9W4HY60</accession>
<evidence type="ECO:0000313" key="8">
    <source>
        <dbReference type="Proteomes" id="UP001153618"/>
    </source>
</evidence>
<dbReference type="InterPro" id="IPR016169">
    <property type="entry name" value="FAD-bd_PCMH_sub2"/>
</dbReference>
<evidence type="ECO:0000313" key="7">
    <source>
        <dbReference type="EMBL" id="CAG8195053.1"/>
    </source>
</evidence>
<organism evidence="7 8">
    <name type="scientific">Penicillium olsonii</name>
    <dbReference type="NCBI Taxonomy" id="99116"/>
    <lineage>
        <taxon>Eukaryota</taxon>
        <taxon>Fungi</taxon>
        <taxon>Dikarya</taxon>
        <taxon>Ascomycota</taxon>
        <taxon>Pezizomycotina</taxon>
        <taxon>Eurotiomycetes</taxon>
        <taxon>Eurotiomycetidae</taxon>
        <taxon>Eurotiales</taxon>
        <taxon>Aspergillaceae</taxon>
        <taxon>Penicillium</taxon>
    </lineage>
</organism>
<keyword evidence="4" id="KW-0274">FAD</keyword>
<reference evidence="7" key="1">
    <citation type="submission" date="2021-07" db="EMBL/GenBank/DDBJ databases">
        <authorList>
            <person name="Branca A.L. A."/>
        </authorList>
    </citation>
    <scope>NUCLEOTIDE SEQUENCE</scope>
</reference>
<evidence type="ECO:0000256" key="2">
    <source>
        <dbReference type="ARBA" id="ARBA00005466"/>
    </source>
</evidence>
<dbReference type="SUPFAM" id="SSF56176">
    <property type="entry name" value="FAD-binding/transporter-associated domain-like"/>
    <property type="match status" value="1"/>
</dbReference>
<dbReference type="AlphaFoldDB" id="A0A9W4HY60"/>
<dbReference type="OrthoDB" id="9983560at2759"/>
<dbReference type="Proteomes" id="UP001153618">
    <property type="component" value="Unassembled WGS sequence"/>
</dbReference>
<comment type="similarity">
    <text evidence="2">Belongs to the oxygen-dependent FAD-linked oxidoreductase family.</text>
</comment>
<name>A0A9W4HY60_PENOL</name>
<keyword evidence="8" id="KW-1185">Reference proteome</keyword>
<dbReference type="Gene3D" id="3.30.465.10">
    <property type="match status" value="1"/>
</dbReference>
<evidence type="ECO:0000256" key="4">
    <source>
        <dbReference type="ARBA" id="ARBA00022827"/>
    </source>
</evidence>
<dbReference type="GO" id="GO:0071949">
    <property type="term" value="F:FAD binding"/>
    <property type="evidence" value="ECO:0007669"/>
    <property type="project" value="InterPro"/>
</dbReference>
<dbReference type="PANTHER" id="PTHR42973:SF39">
    <property type="entry name" value="FAD-BINDING PCMH-TYPE DOMAIN-CONTAINING PROTEIN"/>
    <property type="match status" value="1"/>
</dbReference>
<dbReference type="EMBL" id="CAJVOS010000049">
    <property type="protein sequence ID" value="CAG8195053.1"/>
    <property type="molecule type" value="Genomic_DNA"/>
</dbReference>
<evidence type="ECO:0000256" key="5">
    <source>
        <dbReference type="ARBA" id="ARBA00023002"/>
    </source>
</evidence>
<evidence type="ECO:0000256" key="1">
    <source>
        <dbReference type="ARBA" id="ARBA00001974"/>
    </source>
</evidence>
<sequence>MCKTPILSTFIGVSSLIEVKGPSDPCWPTTEAWPSLNETVSGRLIKTVPPGSVCYKSEPNCIETSCGYLFKNWVNSEYHSSNPVTVLDPLWSNSSCTPVYPNGTSVSGDINAGSKGCSLGNLSPFAVNATTAQHVKAAIQFASKHKVRLNIKNTGHNPEKSSAYGSLSIWTHHIKGLEIHDSFTPSDCSSHNMRRAVTIRAGIQDGELLDHLAKHDLTTVTGTSSGVGVAGWATGSGHGVLTGTYGMGVDNIIEAHIVTPRGEAVIANDCQSKELFWAIGGGGGGTFGVILSLTMSIYTTPLMTTATVSMTARNGTSGKAWWKLVSSLHKQTTKLQDAGVMGYYNAGGSPYSFQYTMFQFNTTDTASIKHLIGPLEQLIQMHNQTVESSSMSSWLPVWSSIENLLEPRGDADSKSGDGVSDPSISGTMTISHKPVNNALNPAWWDGTVHLITSVQWDDTVPVLDAKRAIEAVIHNTGYAIRQLSPDSGTYDPSNLLWCRHCVGSESLQKSNGSLGRAF</sequence>
<dbReference type="InterPro" id="IPR006094">
    <property type="entry name" value="Oxid_FAD_bind_N"/>
</dbReference>
<gene>
    <name evidence="7" type="ORF">POLS_LOCUS7360</name>
</gene>
<dbReference type="InterPro" id="IPR050416">
    <property type="entry name" value="FAD-linked_Oxidoreductase"/>
</dbReference>
<keyword evidence="5" id="KW-0560">Oxidoreductase</keyword>
<keyword evidence="3" id="KW-0285">Flavoprotein</keyword>
<dbReference type="Pfam" id="PF01565">
    <property type="entry name" value="FAD_binding_4"/>
    <property type="match status" value="1"/>
</dbReference>
<protein>
    <recommendedName>
        <fullName evidence="6">FAD-binding PCMH-type domain-containing protein</fullName>
    </recommendedName>
</protein>
<dbReference type="InterPro" id="IPR016166">
    <property type="entry name" value="FAD-bd_PCMH"/>
</dbReference>
<feature type="domain" description="FAD-binding PCMH-type" evidence="6">
    <location>
        <begin position="119"/>
        <end position="300"/>
    </location>
</feature>
<evidence type="ECO:0000259" key="6">
    <source>
        <dbReference type="PROSITE" id="PS51387"/>
    </source>
</evidence>
<dbReference type="PROSITE" id="PS51387">
    <property type="entry name" value="FAD_PCMH"/>
    <property type="match status" value="1"/>
</dbReference>
<dbReference type="InterPro" id="IPR036318">
    <property type="entry name" value="FAD-bd_PCMH-like_sf"/>
</dbReference>
<dbReference type="GO" id="GO:0016491">
    <property type="term" value="F:oxidoreductase activity"/>
    <property type="evidence" value="ECO:0007669"/>
    <property type="project" value="UniProtKB-KW"/>
</dbReference>
<dbReference type="PANTHER" id="PTHR42973">
    <property type="entry name" value="BINDING OXIDOREDUCTASE, PUTATIVE (AFU_ORTHOLOGUE AFUA_1G17690)-RELATED"/>
    <property type="match status" value="1"/>
</dbReference>